<dbReference type="SUPFAM" id="SSF101386">
    <property type="entry name" value="all-alpha NTP pyrophosphatases"/>
    <property type="match status" value="1"/>
</dbReference>
<evidence type="ECO:0000256" key="11">
    <source>
        <dbReference type="ARBA" id="ARBA00022801"/>
    </source>
</evidence>
<keyword evidence="10 15" id="KW-0547">Nucleotide-binding</keyword>
<evidence type="ECO:0000256" key="16">
    <source>
        <dbReference type="SAM" id="MobiDB-lite"/>
    </source>
</evidence>
<evidence type="ECO:0000259" key="17">
    <source>
        <dbReference type="Pfam" id="PF01502"/>
    </source>
</evidence>
<keyword evidence="8 15" id="KW-0963">Cytoplasm</keyword>
<keyword evidence="9 15" id="KW-0028">Amino-acid biosynthesis</keyword>
<dbReference type="InterPro" id="IPR038019">
    <property type="entry name" value="PRib_AMP_CycHydrolase_sf"/>
</dbReference>
<proteinExistence type="inferred from homology"/>
<feature type="region of interest" description="Disordered" evidence="16">
    <location>
        <begin position="132"/>
        <end position="154"/>
    </location>
</feature>
<comment type="pathway">
    <text evidence="4 15">Amino-acid biosynthesis; L-histidine biosynthesis; L-histidine from 5-phospho-alpha-D-ribose 1-diphosphate: step 3/9.</text>
</comment>
<dbReference type="HAMAP" id="MF_01020">
    <property type="entry name" value="HisE"/>
    <property type="match status" value="1"/>
</dbReference>
<reference evidence="18 19" key="1">
    <citation type="submission" date="2018-10" db="EMBL/GenBank/DDBJ databases">
        <authorList>
            <person name="Zhang X."/>
        </authorList>
    </citation>
    <scope>NUCLEOTIDE SEQUENCE [LARGE SCALE GENOMIC DNA]</scope>
    <source>
        <strain evidence="18 19">SK-G1</strain>
    </source>
</reference>
<protein>
    <recommendedName>
        <fullName evidence="15">Histidine biosynthesis bifunctional protein HisIE</fullName>
    </recommendedName>
    <domain>
        <recommendedName>
            <fullName evidence="15">Phosphoribosyl-AMP cyclohydrolase</fullName>
            <shortName evidence="15">PRA-CH</shortName>
            <ecNumber evidence="15">3.5.4.19</ecNumber>
        </recommendedName>
    </domain>
    <domain>
        <recommendedName>
            <fullName evidence="15">Phosphoribosyl-ATP pyrophosphatase</fullName>
            <shortName evidence="15">PRA-PH</shortName>
            <ecNumber evidence="15">3.6.1.31</ecNumber>
        </recommendedName>
    </domain>
</protein>
<comment type="pathway">
    <text evidence="5 15">Amino-acid biosynthesis; L-histidine biosynthesis; L-histidine from 5-phospho-alpha-D-ribose 1-diphosphate: step 2/9.</text>
</comment>
<dbReference type="NCBIfam" id="NF002747">
    <property type="entry name" value="PRK02759.1"/>
    <property type="match status" value="1"/>
</dbReference>
<dbReference type="SUPFAM" id="SSF141734">
    <property type="entry name" value="HisI-like"/>
    <property type="match status" value="1"/>
</dbReference>
<dbReference type="FunFam" id="3.10.20.810:FF:000001">
    <property type="entry name" value="Histidine biosynthesis bifunctional protein HisIE"/>
    <property type="match status" value="1"/>
</dbReference>
<dbReference type="NCBIfam" id="NF000768">
    <property type="entry name" value="PRK00051.1"/>
    <property type="match status" value="1"/>
</dbReference>
<dbReference type="Pfam" id="PF01502">
    <property type="entry name" value="PRA-CH"/>
    <property type="match status" value="1"/>
</dbReference>
<dbReference type="KEGG" id="bacg:D2962_09865"/>
<dbReference type="InterPro" id="IPR021130">
    <property type="entry name" value="PRib-ATP_PPHydrolase-like"/>
</dbReference>
<comment type="catalytic activity">
    <reaction evidence="1 15">
        <text>1-(5-phospho-beta-D-ribosyl)-5'-AMP + H2O = 1-(5-phospho-beta-D-ribosyl)-5-[(5-phospho-beta-D-ribosylamino)methylideneamino]imidazole-4-carboxamide</text>
        <dbReference type="Rhea" id="RHEA:20049"/>
        <dbReference type="ChEBI" id="CHEBI:15377"/>
        <dbReference type="ChEBI" id="CHEBI:58435"/>
        <dbReference type="ChEBI" id="CHEBI:59457"/>
        <dbReference type="EC" id="3.5.4.19"/>
    </reaction>
</comment>
<dbReference type="InterPro" id="IPR023019">
    <property type="entry name" value="His_synth_HisIE"/>
</dbReference>
<evidence type="ECO:0000256" key="9">
    <source>
        <dbReference type="ARBA" id="ARBA00022605"/>
    </source>
</evidence>
<dbReference type="Gene3D" id="3.10.20.810">
    <property type="entry name" value="Phosphoribosyl-AMP cyclohydrolase"/>
    <property type="match status" value="1"/>
</dbReference>
<keyword evidence="13 15" id="KW-0368">Histidine biosynthesis</keyword>
<comment type="subcellular location">
    <subcellularLocation>
        <location evidence="3 15">Cytoplasm</location>
    </subcellularLocation>
</comment>
<dbReference type="NCBIfam" id="TIGR03188">
    <property type="entry name" value="histidine_hisI"/>
    <property type="match status" value="1"/>
</dbReference>
<dbReference type="AlphaFoldDB" id="A0A3G2R641"/>
<dbReference type="GO" id="GO:0005737">
    <property type="term" value="C:cytoplasm"/>
    <property type="evidence" value="ECO:0007669"/>
    <property type="project" value="UniProtKB-SubCell"/>
</dbReference>
<gene>
    <name evidence="15" type="primary">hisI</name>
    <name evidence="15" type="synonym">hisIE</name>
    <name evidence="18" type="ORF">D2962_09865</name>
</gene>
<comment type="catalytic activity">
    <reaction evidence="2 15">
        <text>1-(5-phospho-beta-D-ribosyl)-ATP + H2O = 1-(5-phospho-beta-D-ribosyl)-5'-AMP + diphosphate + H(+)</text>
        <dbReference type="Rhea" id="RHEA:22828"/>
        <dbReference type="ChEBI" id="CHEBI:15377"/>
        <dbReference type="ChEBI" id="CHEBI:15378"/>
        <dbReference type="ChEBI" id="CHEBI:33019"/>
        <dbReference type="ChEBI" id="CHEBI:59457"/>
        <dbReference type="ChEBI" id="CHEBI:73183"/>
        <dbReference type="EC" id="3.6.1.31"/>
    </reaction>
</comment>
<dbReference type="HAMAP" id="MF_01021">
    <property type="entry name" value="HisI"/>
    <property type="match status" value="1"/>
</dbReference>
<evidence type="ECO:0000256" key="1">
    <source>
        <dbReference type="ARBA" id="ARBA00000024"/>
    </source>
</evidence>
<comment type="similarity">
    <text evidence="6 15">In the C-terminal section; belongs to the PRA-PH family.</text>
</comment>
<dbReference type="Pfam" id="PF01503">
    <property type="entry name" value="PRA-PH"/>
    <property type="match status" value="1"/>
</dbReference>
<evidence type="ECO:0000256" key="6">
    <source>
        <dbReference type="ARBA" id="ARBA00007731"/>
    </source>
</evidence>
<organism evidence="18 19">
    <name type="scientific">Biomaibacter acetigenes</name>
    <dbReference type="NCBI Taxonomy" id="2316383"/>
    <lineage>
        <taxon>Bacteria</taxon>
        <taxon>Bacillati</taxon>
        <taxon>Bacillota</taxon>
        <taxon>Clostridia</taxon>
        <taxon>Thermosediminibacterales</taxon>
        <taxon>Tepidanaerobacteraceae</taxon>
        <taxon>Biomaibacter</taxon>
    </lineage>
</organism>
<dbReference type="PANTHER" id="PTHR42945">
    <property type="entry name" value="HISTIDINE BIOSYNTHESIS BIFUNCTIONAL PROTEIN"/>
    <property type="match status" value="1"/>
</dbReference>
<dbReference type="RefSeq" id="WP_122014893.1">
    <property type="nucleotide sequence ID" value="NZ_CP033169.1"/>
</dbReference>
<dbReference type="Proteomes" id="UP000280960">
    <property type="component" value="Chromosome"/>
</dbReference>
<dbReference type="GO" id="GO:0000105">
    <property type="term" value="P:L-histidine biosynthetic process"/>
    <property type="evidence" value="ECO:0007669"/>
    <property type="project" value="UniProtKB-UniRule"/>
</dbReference>
<evidence type="ECO:0000256" key="2">
    <source>
        <dbReference type="ARBA" id="ARBA00001460"/>
    </source>
</evidence>
<name>A0A3G2R641_9FIRM</name>
<evidence type="ECO:0000313" key="19">
    <source>
        <dbReference type="Proteomes" id="UP000280960"/>
    </source>
</evidence>
<keyword evidence="19" id="KW-1185">Reference proteome</keyword>
<dbReference type="GO" id="GO:0004635">
    <property type="term" value="F:phosphoribosyl-AMP cyclohydrolase activity"/>
    <property type="evidence" value="ECO:0007669"/>
    <property type="project" value="UniProtKB-UniRule"/>
</dbReference>
<feature type="domain" description="Phosphoribosyl-AMP cyclohydrolase" evidence="17">
    <location>
        <begin position="43"/>
        <end position="116"/>
    </location>
</feature>
<dbReference type="GO" id="GO:0004636">
    <property type="term" value="F:phosphoribosyl-ATP diphosphatase activity"/>
    <property type="evidence" value="ECO:0007669"/>
    <property type="project" value="UniProtKB-UniRule"/>
</dbReference>
<keyword evidence="12 15" id="KW-0067">ATP-binding</keyword>
<evidence type="ECO:0000256" key="15">
    <source>
        <dbReference type="HAMAP-Rule" id="MF_01019"/>
    </source>
</evidence>
<feature type="region of interest" description="Phosphoribosyl-ATP pyrophosphohydrolase" evidence="15">
    <location>
        <begin position="162"/>
        <end position="250"/>
    </location>
</feature>
<dbReference type="EMBL" id="CP033169">
    <property type="protein sequence ID" value="AYO30879.1"/>
    <property type="molecule type" value="Genomic_DNA"/>
</dbReference>
<evidence type="ECO:0000256" key="10">
    <source>
        <dbReference type="ARBA" id="ARBA00022741"/>
    </source>
</evidence>
<dbReference type="PANTHER" id="PTHR42945:SF1">
    <property type="entry name" value="HISTIDINE BIOSYNTHESIS BIFUNCTIONAL PROTEIN HIS7"/>
    <property type="match status" value="1"/>
</dbReference>
<evidence type="ECO:0000256" key="7">
    <source>
        <dbReference type="ARBA" id="ARBA00008299"/>
    </source>
</evidence>
<sequence length="250" mass="28567">MSETNLNKEISVGSKGDNLEIHFDEKGLIPAVVQDKNTGEVLMVAYMNKEALQKTLETKNAWFYSRKRRTLWQKGETSGNFQKVKEILYDCDGDTLLLKVNPKGPACHTGNKSCFYRSLITVTEDKGIQKVEDFGDKKNREENNPENDSVRKKGHNSELEILEDLIDIIDSRFNELPEDSYVAKLYKGGRERILKKVGEEASEVIIASMSGEKSDTIYEAADLIFHLLIALRYDGISIQEIMEELKRRRK</sequence>
<evidence type="ECO:0000256" key="8">
    <source>
        <dbReference type="ARBA" id="ARBA00022490"/>
    </source>
</evidence>
<dbReference type="UniPathway" id="UPA00031">
    <property type="reaction ID" value="UER00007"/>
</dbReference>
<evidence type="ECO:0000256" key="12">
    <source>
        <dbReference type="ARBA" id="ARBA00022840"/>
    </source>
</evidence>
<evidence type="ECO:0000256" key="3">
    <source>
        <dbReference type="ARBA" id="ARBA00004496"/>
    </source>
</evidence>
<keyword evidence="11 15" id="KW-0378">Hydrolase</keyword>
<dbReference type="HAMAP" id="MF_01019">
    <property type="entry name" value="HisIE"/>
    <property type="match status" value="1"/>
</dbReference>
<dbReference type="InterPro" id="IPR008179">
    <property type="entry name" value="HisE"/>
</dbReference>
<dbReference type="EC" id="3.5.4.19" evidence="15"/>
<evidence type="ECO:0000256" key="5">
    <source>
        <dbReference type="ARBA" id="ARBA00005204"/>
    </source>
</evidence>
<keyword evidence="14 15" id="KW-0511">Multifunctional enzyme</keyword>
<dbReference type="CDD" id="cd11534">
    <property type="entry name" value="NTP-PPase_HisIE_like"/>
    <property type="match status" value="1"/>
</dbReference>
<feature type="region of interest" description="Phosphoribosyl-AMP cyclohydrolase" evidence="15">
    <location>
        <begin position="1"/>
        <end position="161"/>
    </location>
</feature>
<dbReference type="GO" id="GO:0005524">
    <property type="term" value="F:ATP binding"/>
    <property type="evidence" value="ECO:0007669"/>
    <property type="project" value="UniProtKB-KW"/>
</dbReference>
<dbReference type="InterPro" id="IPR002496">
    <property type="entry name" value="PRib_AMP_CycHydrolase_dom"/>
</dbReference>
<evidence type="ECO:0000313" key="18">
    <source>
        <dbReference type="EMBL" id="AYO30879.1"/>
    </source>
</evidence>
<dbReference type="Gene3D" id="1.10.287.1080">
    <property type="entry name" value="MazG-like"/>
    <property type="match status" value="1"/>
</dbReference>
<evidence type="ECO:0000256" key="14">
    <source>
        <dbReference type="ARBA" id="ARBA00023268"/>
    </source>
</evidence>
<dbReference type="InterPro" id="IPR026660">
    <property type="entry name" value="PRA-CH"/>
</dbReference>
<accession>A0A3G2R641</accession>
<evidence type="ECO:0000256" key="4">
    <source>
        <dbReference type="ARBA" id="ARBA00005169"/>
    </source>
</evidence>
<dbReference type="EC" id="3.6.1.31" evidence="15"/>
<comment type="similarity">
    <text evidence="7 15">In the N-terminal section; belongs to the PRA-CH family.</text>
</comment>
<evidence type="ECO:0000256" key="13">
    <source>
        <dbReference type="ARBA" id="ARBA00023102"/>
    </source>
</evidence>